<protein>
    <recommendedName>
        <fullName evidence="1">Thoeris anti-defense 2-like domain-containing protein</fullName>
    </recommendedName>
</protein>
<feature type="domain" description="Thoeris anti-defense 2-like" evidence="1">
    <location>
        <begin position="112"/>
        <end position="191"/>
    </location>
</feature>
<evidence type="ECO:0000313" key="2">
    <source>
        <dbReference type="EMBL" id="DAD85588.1"/>
    </source>
</evidence>
<evidence type="ECO:0000259" key="1">
    <source>
        <dbReference type="Pfam" id="PF11195"/>
    </source>
</evidence>
<organism evidence="2">
    <name type="scientific">Myoviridae sp. ctino4</name>
    <dbReference type="NCBI Taxonomy" id="2826686"/>
    <lineage>
        <taxon>Viruses</taxon>
        <taxon>Duplodnaviria</taxon>
        <taxon>Heunggongvirae</taxon>
        <taxon>Uroviricota</taxon>
        <taxon>Caudoviricetes</taxon>
    </lineage>
</organism>
<dbReference type="InterPro" id="IPR021361">
    <property type="entry name" value="Tad2-like_dom"/>
</dbReference>
<proteinExistence type="predicted"/>
<dbReference type="EMBL" id="BK014985">
    <property type="protein sequence ID" value="DAD85588.1"/>
    <property type="molecule type" value="Genomic_DNA"/>
</dbReference>
<accession>A0A8S5MTN1</accession>
<name>A0A8S5MTN1_9CAUD</name>
<sequence length="195" mass="22035">MIFIIRPTDTTSQKWPVVFLYPFLRKRGSEMKFEEALKAMKAGSKAKLPSWGGYWYWSPEKETIIMHTKDGQELDIRETQSVVYTLQNILSDEWIIADEVNCPQLGGEATFSFGEAIKYLKRGSKVARKGWNGKKQYIQLATGIYYKAADGEVVNCEHNAIGNMAVAFVGTSGVQMGWLASQADMLAEDWIFAEE</sequence>
<dbReference type="Pfam" id="PF11195">
    <property type="entry name" value="Tad2-like"/>
    <property type="match status" value="1"/>
</dbReference>
<reference evidence="2" key="1">
    <citation type="journal article" date="2021" name="Proc. Natl. Acad. Sci. U.S.A.">
        <title>A Catalog of Tens of Thousands of Viruses from Human Metagenomes Reveals Hidden Associations with Chronic Diseases.</title>
        <authorList>
            <person name="Tisza M.J."/>
            <person name="Buck C.B."/>
        </authorList>
    </citation>
    <scope>NUCLEOTIDE SEQUENCE</scope>
    <source>
        <strain evidence="2">Ctino4</strain>
    </source>
</reference>